<proteinExistence type="predicted"/>
<sequence>MENNNLTKELENKLKELISKSYKNLKPELEKDVKAFLQASAEKLERWATLYTTESINEEELEWLLKSQLDLVSLQALQTAGISKIKLNTLKNNIIKLIFNFIIGLIKSQS</sequence>
<evidence type="ECO:0000313" key="1">
    <source>
        <dbReference type="EMBL" id="MFC0077395.1"/>
    </source>
</evidence>
<reference evidence="1 2" key="1">
    <citation type="submission" date="2024-09" db="EMBL/GenBank/DDBJ databases">
        <authorList>
            <person name="Sun Q."/>
            <person name="Mori K."/>
        </authorList>
    </citation>
    <scope>NUCLEOTIDE SEQUENCE [LARGE SCALE GENOMIC DNA]</scope>
    <source>
        <strain evidence="1 2">CGMCC 1.12926</strain>
    </source>
</reference>
<dbReference type="EMBL" id="JBHLYW010000008">
    <property type="protein sequence ID" value="MFC0077395.1"/>
    <property type="molecule type" value="Genomic_DNA"/>
</dbReference>
<accession>A0ABV6BPM5</accession>
<name>A0ABV6BPM5_9FLAO</name>
<dbReference type="Proteomes" id="UP001589734">
    <property type="component" value="Unassembled WGS sequence"/>
</dbReference>
<evidence type="ECO:0000313" key="2">
    <source>
        <dbReference type="Proteomes" id="UP001589734"/>
    </source>
</evidence>
<organism evidence="1 2">
    <name type="scientific">Flavobacterium procerum</name>
    <dbReference type="NCBI Taxonomy" id="1455569"/>
    <lineage>
        <taxon>Bacteria</taxon>
        <taxon>Pseudomonadati</taxon>
        <taxon>Bacteroidota</taxon>
        <taxon>Flavobacteriia</taxon>
        <taxon>Flavobacteriales</taxon>
        <taxon>Flavobacteriaceae</taxon>
        <taxon>Flavobacterium</taxon>
    </lineage>
</organism>
<gene>
    <name evidence="1" type="ORF">ACFFLS_10115</name>
</gene>
<keyword evidence="2" id="KW-1185">Reference proteome</keyword>
<protein>
    <submittedName>
        <fullName evidence="1">Uncharacterized protein</fullName>
    </submittedName>
</protein>
<comment type="caution">
    <text evidence="1">The sequence shown here is derived from an EMBL/GenBank/DDBJ whole genome shotgun (WGS) entry which is preliminary data.</text>
</comment>
<dbReference type="RefSeq" id="WP_379685087.1">
    <property type="nucleotide sequence ID" value="NZ_JBHLYW010000008.1"/>
</dbReference>